<accession>A0A8X8BZG7</accession>
<dbReference type="GO" id="GO:0005829">
    <property type="term" value="C:cytosol"/>
    <property type="evidence" value="ECO:0007669"/>
    <property type="project" value="TreeGrafter"/>
</dbReference>
<comment type="caution">
    <text evidence="2">The sequence shown here is derived from an EMBL/GenBank/DDBJ whole genome shotgun (WGS) entry which is preliminary data.</text>
</comment>
<evidence type="ECO:0000313" key="3">
    <source>
        <dbReference type="Proteomes" id="UP000886885"/>
    </source>
</evidence>
<evidence type="ECO:0000313" key="2">
    <source>
        <dbReference type="EMBL" id="KAG6735517.1"/>
    </source>
</evidence>
<organism evidence="2 3">
    <name type="scientific">Populus tomentosa</name>
    <name type="common">Chinese white poplar</name>
    <dbReference type="NCBI Taxonomy" id="118781"/>
    <lineage>
        <taxon>Eukaryota</taxon>
        <taxon>Viridiplantae</taxon>
        <taxon>Streptophyta</taxon>
        <taxon>Embryophyta</taxon>
        <taxon>Tracheophyta</taxon>
        <taxon>Spermatophyta</taxon>
        <taxon>Magnoliopsida</taxon>
        <taxon>eudicotyledons</taxon>
        <taxon>Gunneridae</taxon>
        <taxon>Pentapetalae</taxon>
        <taxon>rosids</taxon>
        <taxon>fabids</taxon>
        <taxon>Malpighiales</taxon>
        <taxon>Salicaceae</taxon>
        <taxon>Saliceae</taxon>
        <taxon>Populus</taxon>
    </lineage>
</organism>
<dbReference type="Pfam" id="PF00646">
    <property type="entry name" value="F-box"/>
    <property type="match status" value="1"/>
</dbReference>
<sequence length="388" mass="42920">MEVTGDNLLTPEDSNQIHGDILESIFNHVPLVDLVPATYVSKSWKLAVSTSLQGVGGGRRRCPNRIKPWLLIYNQNTRFPHSTTAHAYDPRSHVWIEIHEPSIKFISALRSSHSTLLYMLSPSSFSLSYDPLHLTWHHIKAPHIWRIDPIVAMVGKRVIIAGGTCDFEDDPLAVEMESASSTWLSIAVNSNKNKMYVCGEKHGVAYSFDPSIKAWQGPYRLRPQTTCTISHCFIGFANHDRLIFVGIIGDDIKSIKLWEVDGESLEVFREIGEMPKQLVERLKVISSEDDAENMTCFGTPTPSSIGVSLMDDLVYIYISSVGGAIIMCEISGDGGGACSWTSVKKMSGIDVDRCKVTQGTILGCSMVGLDDLDKALRGSRKFQVKETG</sequence>
<dbReference type="InterPro" id="IPR001810">
    <property type="entry name" value="F-box_dom"/>
</dbReference>
<dbReference type="Proteomes" id="UP000886885">
    <property type="component" value="Unassembled WGS sequence"/>
</dbReference>
<reference evidence="2" key="1">
    <citation type="journal article" date="2020" name="bioRxiv">
        <title>Hybrid origin of Populus tomentosa Carr. identified through genome sequencing and phylogenomic analysis.</title>
        <authorList>
            <person name="An X."/>
            <person name="Gao K."/>
            <person name="Chen Z."/>
            <person name="Li J."/>
            <person name="Yang X."/>
            <person name="Yang X."/>
            <person name="Zhou J."/>
            <person name="Guo T."/>
            <person name="Zhao T."/>
            <person name="Huang S."/>
            <person name="Miao D."/>
            <person name="Khan W.U."/>
            <person name="Rao P."/>
            <person name="Ye M."/>
            <person name="Lei B."/>
            <person name="Liao W."/>
            <person name="Wang J."/>
            <person name="Ji L."/>
            <person name="Li Y."/>
            <person name="Guo B."/>
            <person name="Mustafa N.S."/>
            <person name="Li S."/>
            <person name="Yun Q."/>
            <person name="Keller S.R."/>
            <person name="Mao J."/>
            <person name="Zhang R."/>
            <person name="Strauss S.H."/>
        </authorList>
    </citation>
    <scope>NUCLEOTIDE SEQUENCE</scope>
    <source>
        <strain evidence="2">GM15</strain>
        <tissue evidence="2">Leaf</tissue>
    </source>
</reference>
<dbReference type="AlphaFoldDB" id="A0A8X8BZG7"/>
<dbReference type="InterPro" id="IPR015915">
    <property type="entry name" value="Kelch-typ_b-propeller"/>
</dbReference>
<dbReference type="GO" id="GO:0005634">
    <property type="term" value="C:nucleus"/>
    <property type="evidence" value="ECO:0007669"/>
    <property type="project" value="TreeGrafter"/>
</dbReference>
<name>A0A8X8BZG7_POPTO</name>
<gene>
    <name evidence="2" type="ORF">POTOM_061873</name>
</gene>
<dbReference type="SUPFAM" id="SSF117281">
    <property type="entry name" value="Kelch motif"/>
    <property type="match status" value="1"/>
</dbReference>
<dbReference type="EMBL" id="JAAWWB010002077">
    <property type="protein sequence ID" value="KAG6735517.1"/>
    <property type="molecule type" value="Genomic_DNA"/>
</dbReference>
<evidence type="ECO:0000259" key="1">
    <source>
        <dbReference type="Pfam" id="PF00646"/>
    </source>
</evidence>
<dbReference type="OrthoDB" id="1854110at2759"/>
<protein>
    <recommendedName>
        <fullName evidence="1">F-box domain-containing protein</fullName>
    </recommendedName>
</protein>
<dbReference type="InterPro" id="IPR050354">
    <property type="entry name" value="F-box/kelch-repeat_ARATH"/>
</dbReference>
<proteinExistence type="predicted"/>
<dbReference type="GO" id="GO:0043161">
    <property type="term" value="P:proteasome-mediated ubiquitin-dependent protein catabolic process"/>
    <property type="evidence" value="ECO:0007669"/>
    <property type="project" value="TreeGrafter"/>
</dbReference>
<keyword evidence="3" id="KW-1185">Reference proteome</keyword>
<dbReference type="Gene3D" id="2.120.10.80">
    <property type="entry name" value="Kelch-type beta propeller"/>
    <property type="match status" value="1"/>
</dbReference>
<feature type="domain" description="F-box" evidence="1">
    <location>
        <begin position="20"/>
        <end position="49"/>
    </location>
</feature>
<dbReference type="PANTHER" id="PTHR24414">
    <property type="entry name" value="F-BOX/KELCH-REPEAT PROTEIN SKIP4"/>
    <property type="match status" value="1"/>
</dbReference>
<dbReference type="PANTHER" id="PTHR24414:SF44">
    <property type="entry name" value="F-BOX DOMAIN-CONTAINING PROTEIN"/>
    <property type="match status" value="1"/>
</dbReference>